<sequence>MVQTNLSVRDATVDDLKYTDEVVDIINSAYRSEASWTSENEIVDGPRIKAAELEEIVRNNGNPHRILYAFEKDEQGAESLVVGTSLIEASKEDPSEAEVRLFSVRPSHQSRGLGRLIFDASLNRMRELGLRTAVLRVFVTRGGLIEWYKKLGFKEAGTLKYDEASGSGKLKIEDANFVILKQDL</sequence>
<dbReference type="AlphaFoldDB" id="A0A077WLZ4"/>
<dbReference type="InterPro" id="IPR016181">
    <property type="entry name" value="Acyl_CoA_acyltransferase"/>
</dbReference>
<dbReference type="PANTHER" id="PTHR43617">
    <property type="entry name" value="L-AMINO ACID N-ACETYLTRANSFERASE"/>
    <property type="match status" value="1"/>
</dbReference>
<dbReference type="PROSITE" id="PS51186">
    <property type="entry name" value="GNAT"/>
    <property type="match status" value="1"/>
</dbReference>
<dbReference type="EMBL" id="LK023324">
    <property type="protein sequence ID" value="CDS08173.1"/>
    <property type="molecule type" value="Genomic_DNA"/>
</dbReference>
<proteinExistence type="predicted"/>
<feature type="domain" description="N-acetyltransferase" evidence="1">
    <location>
        <begin position="6"/>
        <end position="184"/>
    </location>
</feature>
<dbReference type="OrthoDB" id="5689at2759"/>
<reference evidence="2" key="1">
    <citation type="journal article" date="2014" name="Genome Announc.">
        <title>De novo whole-genome sequence and genome annotation of Lichtheimia ramosa.</title>
        <authorList>
            <person name="Linde J."/>
            <person name="Schwartze V."/>
            <person name="Binder U."/>
            <person name="Lass-Florl C."/>
            <person name="Voigt K."/>
            <person name="Horn F."/>
        </authorList>
    </citation>
    <scope>NUCLEOTIDE SEQUENCE</scope>
    <source>
        <strain evidence="2">JMRC FSU:6197</strain>
    </source>
</reference>
<dbReference type="InterPro" id="IPR000182">
    <property type="entry name" value="GNAT_dom"/>
</dbReference>
<dbReference type="SUPFAM" id="SSF55729">
    <property type="entry name" value="Acyl-CoA N-acyltransferases (Nat)"/>
    <property type="match status" value="1"/>
</dbReference>
<name>A0A077WLZ4_9FUNG</name>
<organism evidence="2">
    <name type="scientific">Lichtheimia ramosa</name>
    <dbReference type="NCBI Taxonomy" id="688394"/>
    <lineage>
        <taxon>Eukaryota</taxon>
        <taxon>Fungi</taxon>
        <taxon>Fungi incertae sedis</taxon>
        <taxon>Mucoromycota</taxon>
        <taxon>Mucoromycotina</taxon>
        <taxon>Mucoromycetes</taxon>
        <taxon>Mucorales</taxon>
        <taxon>Lichtheimiaceae</taxon>
        <taxon>Lichtheimia</taxon>
    </lineage>
</organism>
<dbReference type="GO" id="GO:0016747">
    <property type="term" value="F:acyltransferase activity, transferring groups other than amino-acyl groups"/>
    <property type="evidence" value="ECO:0007669"/>
    <property type="project" value="InterPro"/>
</dbReference>
<dbReference type="Gene3D" id="3.40.630.30">
    <property type="match status" value="1"/>
</dbReference>
<accession>A0A077WLZ4</accession>
<gene>
    <name evidence="2" type="ORF">LRAMOSA02121</name>
</gene>
<evidence type="ECO:0000259" key="1">
    <source>
        <dbReference type="PROSITE" id="PS51186"/>
    </source>
</evidence>
<dbReference type="InterPro" id="IPR050276">
    <property type="entry name" value="MshD_Acetyltransferase"/>
</dbReference>
<evidence type="ECO:0000313" key="2">
    <source>
        <dbReference type="EMBL" id="CDS08173.1"/>
    </source>
</evidence>
<dbReference type="CDD" id="cd04301">
    <property type="entry name" value="NAT_SF"/>
    <property type="match status" value="1"/>
</dbReference>
<protein>
    <recommendedName>
        <fullName evidence="1">N-acetyltransferase domain-containing protein</fullName>
    </recommendedName>
</protein>
<dbReference type="Pfam" id="PF00583">
    <property type="entry name" value="Acetyltransf_1"/>
    <property type="match status" value="1"/>
</dbReference>